<sequence>MSVSRVVGSAATRTVTRPDAPGPPVAAPDPADAVVTAVEPYVVRATINRPARRNAIDLAVIEGLERAIDLAEATGARVLVLRGAGGTFCSGADLRVLEEMSVDPHRVETFMVRLALVLRRLETARFVSVAVVEGHAVAGGCEILLACDVSVAATDARIGDRHLEYGLVPAAGGSVRLARTLPKARGNYLLLAADLLTGEQAAQWGLVSVAVPPTDLEPRVDALVGRLVGHSADALAVVKKMVWTADHEPRPDAMSWERRLFLRHLGSEDVSEGLRAFRERRRPAFRADD</sequence>
<dbReference type="PANTHER" id="PTHR11941">
    <property type="entry name" value="ENOYL-COA HYDRATASE-RELATED"/>
    <property type="match status" value="1"/>
</dbReference>
<dbReference type="AlphaFoldDB" id="A0A146J808"/>
<name>A0A146J808_9ACTN</name>
<evidence type="ECO:0000256" key="2">
    <source>
        <dbReference type="RuleBase" id="RU003707"/>
    </source>
</evidence>
<dbReference type="EMBL" id="LC144914">
    <property type="protein sequence ID" value="BAU79602.1"/>
    <property type="molecule type" value="Genomic_DNA"/>
</dbReference>
<accession>A0A146J808</accession>
<evidence type="ECO:0000256" key="1">
    <source>
        <dbReference type="ARBA" id="ARBA00005254"/>
    </source>
</evidence>
<proteinExistence type="inferred from homology"/>
<dbReference type="PANTHER" id="PTHR11941:SF54">
    <property type="entry name" value="ENOYL-COA HYDRATASE, MITOCHONDRIAL"/>
    <property type="match status" value="1"/>
</dbReference>
<evidence type="ECO:0000313" key="4">
    <source>
        <dbReference type="EMBL" id="BAU79602.1"/>
    </source>
</evidence>
<dbReference type="InterPro" id="IPR001753">
    <property type="entry name" value="Enoyl-CoA_hydra/iso"/>
</dbReference>
<dbReference type="Gene3D" id="3.90.226.10">
    <property type="entry name" value="2-enoyl-CoA Hydratase, Chain A, domain 1"/>
    <property type="match status" value="1"/>
</dbReference>
<organism evidence="4">
    <name type="scientific">Polymorphospora rubra</name>
    <dbReference type="NCBI Taxonomy" id="338584"/>
    <lineage>
        <taxon>Bacteria</taxon>
        <taxon>Bacillati</taxon>
        <taxon>Actinomycetota</taxon>
        <taxon>Actinomycetes</taxon>
        <taxon>Micromonosporales</taxon>
        <taxon>Micromonosporaceae</taxon>
        <taxon>Polymorphospora</taxon>
    </lineage>
</organism>
<reference evidence="4" key="1">
    <citation type="submission" date="2016-04" db="EMBL/GenBank/DDBJ databases">
        <title>Biosynthesis of trehangelin in Polymorphospora rubra K07-0510: identification of metabolic pathway for angelate.</title>
        <authorList>
            <person name="Inahashi Y."/>
            <person name="Shiraishi T."/>
            <person name="Palm K."/>
            <person name="Takahashi Y."/>
            <person name="Omura S."/>
            <person name="Kuzuyama T."/>
            <person name="Nakashima T."/>
        </authorList>
    </citation>
    <scope>NUCLEOTIDE SEQUENCE</scope>
    <source>
        <strain evidence="4">K07-0510</strain>
    </source>
</reference>
<evidence type="ECO:0000256" key="3">
    <source>
        <dbReference type="SAM" id="MobiDB-lite"/>
    </source>
</evidence>
<protein>
    <submittedName>
        <fullName evidence="4">Enoyl-CoA hydratase</fullName>
    </submittedName>
</protein>
<dbReference type="PROSITE" id="PS00166">
    <property type="entry name" value="ENOYL_COA_HYDRATASE"/>
    <property type="match status" value="1"/>
</dbReference>
<dbReference type="GO" id="GO:0003824">
    <property type="term" value="F:catalytic activity"/>
    <property type="evidence" value="ECO:0007669"/>
    <property type="project" value="InterPro"/>
</dbReference>
<comment type="similarity">
    <text evidence="1 2">Belongs to the enoyl-CoA hydratase/isomerase family.</text>
</comment>
<dbReference type="InterPro" id="IPR018376">
    <property type="entry name" value="Enoyl-CoA_hyd/isom_CS"/>
</dbReference>
<dbReference type="InterPro" id="IPR029045">
    <property type="entry name" value="ClpP/crotonase-like_dom_sf"/>
</dbReference>
<feature type="region of interest" description="Disordered" evidence="3">
    <location>
        <begin position="1"/>
        <end position="29"/>
    </location>
</feature>
<gene>
    <name evidence="4" type="primary">thgH</name>
</gene>
<dbReference type="Pfam" id="PF00378">
    <property type="entry name" value="ECH_1"/>
    <property type="match status" value="1"/>
</dbReference>
<dbReference type="SUPFAM" id="SSF52096">
    <property type="entry name" value="ClpP/crotonase"/>
    <property type="match status" value="1"/>
</dbReference>
<dbReference type="GO" id="GO:0006635">
    <property type="term" value="P:fatty acid beta-oxidation"/>
    <property type="evidence" value="ECO:0007669"/>
    <property type="project" value="TreeGrafter"/>
</dbReference>
<dbReference type="CDD" id="cd06558">
    <property type="entry name" value="crotonase-like"/>
    <property type="match status" value="1"/>
</dbReference>